<keyword evidence="2" id="KW-1133">Transmembrane helix</keyword>
<evidence type="ECO:0000256" key="2">
    <source>
        <dbReference type="SAM" id="Phobius"/>
    </source>
</evidence>
<dbReference type="SUPFAM" id="SSF81321">
    <property type="entry name" value="Family A G protein-coupled receptor-like"/>
    <property type="match status" value="1"/>
</dbReference>
<gene>
    <name evidence="3" type="primary">Cnig_chr_V.g18195</name>
    <name evidence="3" type="ORF">B9Z55_018195</name>
</gene>
<feature type="compositionally biased region" description="Basic residues" evidence="1">
    <location>
        <begin position="200"/>
        <end position="213"/>
    </location>
</feature>
<dbReference type="PANTHER" id="PTHR10664">
    <property type="entry name" value="SERPENTINE RECEPTOR-C.ELEGANS"/>
    <property type="match status" value="1"/>
</dbReference>
<reference evidence="4" key="1">
    <citation type="submission" date="2017-10" db="EMBL/GenBank/DDBJ databases">
        <title>Rapid genome shrinkage in a self-fertile nematode reveals novel sperm competition proteins.</title>
        <authorList>
            <person name="Yin D."/>
            <person name="Schwarz E.M."/>
            <person name="Thomas C.G."/>
            <person name="Felde R.L."/>
            <person name="Korf I.F."/>
            <person name="Cutter A.D."/>
            <person name="Schartner C.M."/>
            <person name="Ralston E.J."/>
            <person name="Meyer B.J."/>
            <person name="Haag E.S."/>
        </authorList>
    </citation>
    <scope>NUCLEOTIDE SEQUENCE [LARGE SCALE GENOMIC DNA]</scope>
    <source>
        <strain evidence="4">JU1422</strain>
    </source>
</reference>
<feature type="transmembrane region" description="Helical" evidence="2">
    <location>
        <begin position="20"/>
        <end position="44"/>
    </location>
</feature>
<sequence length="213" mass="24577">MSTFILLKFLEVEYDEPVEFLFWVSWISMNCFNVRGILVIVISLDRTLAVFMPIRYHNFRRRIQNFYLAIIPLSWPTVNNIVLWVVCQFQVNVPPGCVIFTCQMNQCYISYALSFEVANYLALIDTLIIIIFDIVPAGFTVKFPALSAQFGSLILVCKMSGYALESWLVRRALKRTNDIVSVSYANNSSMIKSTGQASSNHRHHRHINNHAWQ</sequence>
<dbReference type="Proteomes" id="UP000230233">
    <property type="component" value="Chromosome V"/>
</dbReference>
<feature type="region of interest" description="Disordered" evidence="1">
    <location>
        <begin position="191"/>
        <end position="213"/>
    </location>
</feature>
<keyword evidence="2" id="KW-0472">Membrane</keyword>
<keyword evidence="2" id="KW-0812">Transmembrane</keyword>
<accession>A0A2G5TCR1</accession>
<proteinExistence type="predicted"/>
<evidence type="ECO:0000313" key="3">
    <source>
        <dbReference type="EMBL" id="PIC25154.1"/>
    </source>
</evidence>
<dbReference type="PANTHER" id="PTHR10664:SF20">
    <property type="entry name" value="SERPENTINE RECEPTOR, CLASS BC (CLASS B-LIKE)"/>
    <property type="match status" value="1"/>
</dbReference>
<protein>
    <recommendedName>
        <fullName evidence="5">G-protein coupled receptors family 1 profile domain-containing protein</fullName>
    </recommendedName>
</protein>
<organism evidence="3 4">
    <name type="scientific">Caenorhabditis nigoni</name>
    <dbReference type="NCBI Taxonomy" id="1611254"/>
    <lineage>
        <taxon>Eukaryota</taxon>
        <taxon>Metazoa</taxon>
        <taxon>Ecdysozoa</taxon>
        <taxon>Nematoda</taxon>
        <taxon>Chromadorea</taxon>
        <taxon>Rhabditida</taxon>
        <taxon>Rhabditina</taxon>
        <taxon>Rhabditomorpha</taxon>
        <taxon>Rhabditoidea</taxon>
        <taxon>Rhabditidae</taxon>
        <taxon>Peloderinae</taxon>
        <taxon>Caenorhabditis</taxon>
    </lineage>
</organism>
<dbReference type="Pfam" id="PF10316">
    <property type="entry name" value="7TM_GPCR_Srbc"/>
    <property type="match status" value="2"/>
</dbReference>
<feature type="transmembrane region" description="Helical" evidence="2">
    <location>
        <begin position="120"/>
        <end position="139"/>
    </location>
</feature>
<dbReference type="OrthoDB" id="10434272at2759"/>
<evidence type="ECO:0000256" key="1">
    <source>
        <dbReference type="SAM" id="MobiDB-lite"/>
    </source>
</evidence>
<dbReference type="EMBL" id="PDUG01000005">
    <property type="protein sequence ID" value="PIC25154.1"/>
    <property type="molecule type" value="Genomic_DNA"/>
</dbReference>
<keyword evidence="4" id="KW-1185">Reference proteome</keyword>
<comment type="caution">
    <text evidence="3">The sequence shown here is derived from an EMBL/GenBank/DDBJ whole genome shotgun (WGS) entry which is preliminary data.</text>
</comment>
<evidence type="ECO:0000313" key="4">
    <source>
        <dbReference type="Proteomes" id="UP000230233"/>
    </source>
</evidence>
<dbReference type="AlphaFoldDB" id="A0A2G5TCR1"/>
<dbReference type="InterPro" id="IPR019420">
    <property type="entry name" value="7TM_GPCR_serpentine_rcpt_Srbc"/>
</dbReference>
<evidence type="ECO:0008006" key="5">
    <source>
        <dbReference type="Google" id="ProtNLM"/>
    </source>
</evidence>
<name>A0A2G5TCR1_9PELO</name>
<feature type="transmembrane region" description="Helical" evidence="2">
    <location>
        <begin position="65"/>
        <end position="86"/>
    </location>
</feature>